<reference evidence="2 3" key="1">
    <citation type="journal article" date="2015" name="Genome Announc.">
        <title>Draft Genome Sequence of Filamentous Marine Cyanobacterium Lyngbya confervoides Strain BDU141951.</title>
        <authorList>
            <person name="Chandrababunaidu M.M."/>
            <person name="Sen D."/>
            <person name="Tripathy S."/>
        </authorList>
    </citation>
    <scope>NUCLEOTIDE SEQUENCE [LARGE SCALE GENOMIC DNA]</scope>
    <source>
        <strain evidence="2 3">BDU141951</strain>
    </source>
</reference>
<proteinExistence type="predicted"/>
<dbReference type="Proteomes" id="UP000031561">
    <property type="component" value="Unassembled WGS sequence"/>
</dbReference>
<dbReference type="PANTHER" id="PTHR38657">
    <property type="entry name" value="SLR1343 PROTEIN"/>
    <property type="match status" value="1"/>
</dbReference>
<dbReference type="Pfam" id="PF03441">
    <property type="entry name" value="FAD_binding_7"/>
    <property type="match status" value="1"/>
</dbReference>
<dbReference type="EMBL" id="JTHE03000056">
    <property type="protein sequence ID" value="MCM1983114.1"/>
    <property type="molecule type" value="Genomic_DNA"/>
</dbReference>
<comment type="caution">
    <text evidence="2">The sequence shown here is derived from an EMBL/GenBank/DDBJ whole genome shotgun (WGS) entry which is preliminary data.</text>
</comment>
<dbReference type="InterPro" id="IPR052551">
    <property type="entry name" value="UV-DNA_repair_photolyase"/>
</dbReference>
<dbReference type="RefSeq" id="WP_166281969.1">
    <property type="nucleotide sequence ID" value="NZ_JTHE03000056.1"/>
</dbReference>
<dbReference type="Gene3D" id="1.10.10.1710">
    <property type="entry name" value="Deoxyribodipyrimidine photolyase-related"/>
    <property type="match status" value="1"/>
</dbReference>
<protein>
    <submittedName>
        <fullName evidence="2">Cryptochrome/photolyase family protein</fullName>
    </submittedName>
</protein>
<dbReference type="InterPro" id="IPR005101">
    <property type="entry name" value="Cryptochr/Photolyase_FAD-bd"/>
</dbReference>
<dbReference type="PANTHER" id="PTHR38657:SF1">
    <property type="entry name" value="SLR1343 PROTEIN"/>
    <property type="match status" value="1"/>
</dbReference>
<sequence>MIVLLGNMLFPRHEALPLAEHDIFMAEDAQFCRRIRYHKHKIILVLSAMRHHRDCLRSQGHVVHYWEIDETSPALSYEEKLSRTLAEHPSEAIHTYVVEDHAVRSRLEAFCNREGLRLMTHESPLFLTTQAQFQEYRKAYKRYVMVDFYKLQRRRLNILLTEDGQPVGDRWSFDDQNRESLPEDIAIPGIKPPQPTVHVQAVSSWVEAHLGDHPGQSHNFWLPVTREGAVAWMDQFFQERFAQFGPYEDALSTRDPFLFHSVLSPLMNLGILTPREVVHAALTYGEQHQIPLNCLEGFIRQIIGWREYIRGVYHDRGEDQRQSNHLGHTRQLTPSWYEGTTGLDPVDQVIGRLQTRGWGHHIERLMVMSNAMLLCEIHPQQVYRWFMEFFVDSADWVMVPNVYGMGQFAEGGVMMTKPYICGSNYLRKMGDYPQGDWCTIWDGLYWRFIHRQREMIQKNPRMSVMVRSLERMKPEKRDRLFDLAEQFLQTHTVNLA</sequence>
<evidence type="ECO:0000313" key="3">
    <source>
        <dbReference type="Proteomes" id="UP000031561"/>
    </source>
</evidence>
<dbReference type="InterPro" id="IPR007357">
    <property type="entry name" value="PhrB-like"/>
</dbReference>
<accession>A0ABD4T3G3</accession>
<evidence type="ECO:0000313" key="2">
    <source>
        <dbReference type="EMBL" id="MCM1983114.1"/>
    </source>
</evidence>
<dbReference type="Gene3D" id="1.10.579.10">
    <property type="entry name" value="DNA Cyclobutane Dipyrimidine Photolyase, subunit A, domain 3"/>
    <property type="match status" value="1"/>
</dbReference>
<dbReference type="InterPro" id="IPR014729">
    <property type="entry name" value="Rossmann-like_a/b/a_fold"/>
</dbReference>
<feature type="domain" description="Cryptochrome/DNA photolyase FAD-binding" evidence="1">
    <location>
        <begin position="325"/>
        <end position="393"/>
    </location>
</feature>
<dbReference type="Gene3D" id="3.40.50.620">
    <property type="entry name" value="HUPs"/>
    <property type="match status" value="1"/>
</dbReference>
<name>A0ABD4T3G3_9CYAN</name>
<gene>
    <name evidence="2" type="ORF">QQ91_0009790</name>
</gene>
<evidence type="ECO:0000259" key="1">
    <source>
        <dbReference type="Pfam" id="PF03441"/>
    </source>
</evidence>
<keyword evidence="3" id="KW-1185">Reference proteome</keyword>
<organism evidence="2 3">
    <name type="scientific">Lyngbya confervoides BDU141951</name>
    <dbReference type="NCBI Taxonomy" id="1574623"/>
    <lineage>
        <taxon>Bacteria</taxon>
        <taxon>Bacillati</taxon>
        <taxon>Cyanobacteriota</taxon>
        <taxon>Cyanophyceae</taxon>
        <taxon>Oscillatoriophycideae</taxon>
        <taxon>Oscillatoriales</taxon>
        <taxon>Microcoleaceae</taxon>
        <taxon>Lyngbya</taxon>
    </lineage>
</organism>
<dbReference type="InterPro" id="IPR036134">
    <property type="entry name" value="Crypto/Photolyase_FAD-like_sf"/>
</dbReference>
<dbReference type="AlphaFoldDB" id="A0ABD4T3G3"/>
<dbReference type="Gene3D" id="1.25.40.80">
    <property type="match status" value="1"/>
</dbReference>
<dbReference type="Pfam" id="PF04244">
    <property type="entry name" value="DPRP"/>
    <property type="match status" value="1"/>
</dbReference>
<dbReference type="SUPFAM" id="SSF48173">
    <property type="entry name" value="Cryptochrome/photolyase FAD-binding domain"/>
    <property type="match status" value="1"/>
</dbReference>